<feature type="region of interest" description="Disordered" evidence="3">
    <location>
        <begin position="144"/>
        <end position="169"/>
    </location>
</feature>
<sequence length="495" mass="57419">MATFTDWLQKAQSLALQEKNAITALHSSLEQSSMRDLNVELRALRQADVLAIAERISESRKVKQHLDRLQLLVQQLGLQLTSNASIEDIKEHVQLLDKQLYGARQGWEQTNDNLLSREEELRGAVTQAEVRFATLEKLSADSIAAGIPRPPAKRTSSAPASSSQRPFARDVRPRALQLIEEEMERLGGRTGGWDPADHDKFYSYWKTSEQQIDRRKFVKDIQKHFPLYTLAALIAHNEFVVRYDELNKQRKRYIEHWRANQAANLDMLMQGIQDPTTPSRSKVMQARQTTQEKTLVKERLRALQERKSMDFENNLAIGLRRKRRLQREANDARRALRKRALTAKVKKTTLIEDQPFEPVGDLLCTNIEQQRKAQELRRQRRTELEVLKKRHEDQIQAAAQRRKQQEEMHRRRSLAARDTELAEQAKRVQPLSVQQVKRDPARIMQQTAAMEANKKVLEEAKKRRESGENYLVKVTQGFDPFNPFLGGLAQPLWMH</sequence>
<evidence type="ECO:0000256" key="3">
    <source>
        <dbReference type="SAM" id="MobiDB-lite"/>
    </source>
</evidence>
<dbReference type="PANTHER" id="PTHR21549:SF0">
    <property type="entry name" value="COILED-COIL DOMAIN-CONTAINING PROTEIN 112"/>
    <property type="match status" value="1"/>
</dbReference>
<keyword evidence="1 2" id="KW-0175">Coiled coil</keyword>
<dbReference type="InterPro" id="IPR039902">
    <property type="entry name" value="CCDC148/CCDC112"/>
</dbReference>
<evidence type="ECO:0000313" key="5">
    <source>
        <dbReference type="Proteomes" id="UP000008974"/>
    </source>
</evidence>
<dbReference type="EMBL" id="ACVC01000175">
    <property type="protein sequence ID" value="EFO62564.1"/>
    <property type="molecule type" value="Genomic_DNA"/>
</dbReference>
<dbReference type="PANTHER" id="PTHR21549">
    <property type="entry name" value="MUTATED IN BLADDER CANCER 1"/>
    <property type="match status" value="1"/>
</dbReference>
<comment type="caution">
    <text evidence="4">The sequence shown here is derived from an EMBL/GenBank/DDBJ whole genome shotgun (WGS) entry which is preliminary data.</text>
</comment>
<evidence type="ECO:0000256" key="1">
    <source>
        <dbReference type="ARBA" id="ARBA00023054"/>
    </source>
</evidence>
<evidence type="ECO:0000256" key="2">
    <source>
        <dbReference type="SAM" id="Coils"/>
    </source>
</evidence>
<feature type="compositionally biased region" description="Polar residues" evidence="3">
    <location>
        <begin position="154"/>
        <end position="165"/>
    </location>
</feature>
<gene>
    <name evidence="4" type="ORF">GLP15_1161</name>
</gene>
<evidence type="ECO:0000313" key="4">
    <source>
        <dbReference type="EMBL" id="EFO62564.1"/>
    </source>
</evidence>
<protein>
    <submittedName>
        <fullName evidence="4">Uncharacterized protein</fullName>
    </submittedName>
</protein>
<dbReference type="Proteomes" id="UP000008974">
    <property type="component" value="Unassembled WGS sequence"/>
</dbReference>
<organism evidence="4 5">
    <name type="scientific">Giardia intestinalis (strain P15)</name>
    <name type="common">Giardia lamblia</name>
    <dbReference type="NCBI Taxonomy" id="658858"/>
    <lineage>
        <taxon>Eukaryota</taxon>
        <taxon>Metamonada</taxon>
        <taxon>Diplomonadida</taxon>
        <taxon>Hexamitidae</taxon>
        <taxon>Giardiinae</taxon>
        <taxon>Giardia</taxon>
    </lineage>
</organism>
<dbReference type="OMA" id="DIKEHVQ"/>
<name>E1F4Q0_GIAIA</name>
<dbReference type="VEuPathDB" id="GiardiaDB:GLP15_1161"/>
<accession>E1F4Q0</accession>
<dbReference type="AlphaFoldDB" id="E1F4Q0"/>
<proteinExistence type="predicted"/>
<feature type="coiled-coil region" evidence="2">
    <location>
        <begin position="381"/>
        <end position="408"/>
    </location>
</feature>
<dbReference type="OrthoDB" id="10257508at2759"/>
<reference evidence="4 5" key="1">
    <citation type="journal article" date="2010" name="BMC Genomics">
        <title>Genome analysis and comparative genomics of a Giardia intestinalis assemblage E isolate.</title>
        <authorList>
            <person name="Jerlstrom-Hultqvist J."/>
            <person name="Franzen O."/>
            <person name="Ankarklev J."/>
            <person name="Xu F."/>
            <person name="Nohynkova E."/>
            <person name="Andersson J.O."/>
            <person name="Svard S.G."/>
            <person name="Andersson B."/>
        </authorList>
    </citation>
    <scope>NUCLEOTIDE SEQUENCE [LARGE SCALE GENOMIC DNA]</scope>
    <source>
        <strain evidence="4 5">P15</strain>
    </source>
</reference>